<protein>
    <submittedName>
        <fullName evidence="2">Uncharacterized integral membrane protein</fullName>
    </submittedName>
</protein>
<keyword evidence="1" id="KW-0472">Membrane</keyword>
<gene>
    <name evidence="2" type="ORF">NCTC12871_00564</name>
</gene>
<keyword evidence="1" id="KW-0812">Transmembrane</keyword>
<feature type="transmembrane region" description="Helical" evidence="1">
    <location>
        <begin position="105"/>
        <end position="126"/>
    </location>
</feature>
<dbReference type="InterPro" id="IPR019275">
    <property type="entry name" value="DUF2301"/>
</dbReference>
<feature type="transmembrane region" description="Helical" evidence="1">
    <location>
        <begin position="43"/>
        <end position="62"/>
    </location>
</feature>
<dbReference type="AlphaFoldDB" id="A0A448TTJ4"/>
<reference evidence="2 3" key="1">
    <citation type="submission" date="2018-12" db="EMBL/GenBank/DDBJ databases">
        <authorList>
            <consortium name="Pathogen Informatics"/>
        </authorList>
    </citation>
    <scope>NUCLEOTIDE SEQUENCE [LARGE SCALE GENOMIC DNA]</scope>
    <source>
        <strain evidence="2 3">NCTC12871</strain>
    </source>
</reference>
<feature type="transmembrane region" description="Helical" evidence="1">
    <location>
        <begin position="15"/>
        <end position="36"/>
    </location>
</feature>
<dbReference type="KEGG" id="adp:NCTC12871_00564"/>
<accession>A0A448TTJ4</accession>
<dbReference type="OrthoDB" id="8447652at2"/>
<feature type="transmembrane region" description="Helical" evidence="1">
    <location>
        <begin position="68"/>
        <end position="96"/>
    </location>
</feature>
<name>A0A448TTJ4_9PAST</name>
<keyword evidence="3" id="KW-1185">Reference proteome</keyword>
<evidence type="ECO:0000313" key="3">
    <source>
        <dbReference type="Proteomes" id="UP000279799"/>
    </source>
</evidence>
<organism evidence="2 3">
    <name type="scientific">Actinobacillus delphinicola</name>
    <dbReference type="NCBI Taxonomy" id="51161"/>
    <lineage>
        <taxon>Bacteria</taxon>
        <taxon>Pseudomonadati</taxon>
        <taxon>Pseudomonadota</taxon>
        <taxon>Gammaproteobacteria</taxon>
        <taxon>Pasteurellales</taxon>
        <taxon>Pasteurellaceae</taxon>
        <taxon>Actinobacillus</taxon>
    </lineage>
</organism>
<sequence>MADPQVKSPMDSLDYLTVIIYRLGYVLATIMVPLCVIHHAQSYTIGVLIAATMLASSVHLYLKNYRILFQYAMWVGLILSVTHYHWLALGAAFFVIGGLCFKEYFCFRVFGLNYQPIFMALLWLSLVLHWQVVSYILAVIVTVLLLILTIQKWRMPLHFDIGDKSKYQI</sequence>
<dbReference type="EMBL" id="LR134510">
    <property type="protein sequence ID" value="VEJ09128.1"/>
    <property type="molecule type" value="Genomic_DNA"/>
</dbReference>
<dbReference type="Proteomes" id="UP000279799">
    <property type="component" value="Chromosome"/>
</dbReference>
<evidence type="ECO:0000256" key="1">
    <source>
        <dbReference type="SAM" id="Phobius"/>
    </source>
</evidence>
<evidence type="ECO:0000313" key="2">
    <source>
        <dbReference type="EMBL" id="VEJ09128.1"/>
    </source>
</evidence>
<keyword evidence="1" id="KW-1133">Transmembrane helix</keyword>
<feature type="transmembrane region" description="Helical" evidence="1">
    <location>
        <begin position="132"/>
        <end position="150"/>
    </location>
</feature>
<dbReference type="Pfam" id="PF10063">
    <property type="entry name" value="DUF2301"/>
    <property type="match status" value="1"/>
</dbReference>
<dbReference type="RefSeq" id="WP_126598795.1">
    <property type="nucleotide sequence ID" value="NZ_LR134510.1"/>
</dbReference>
<proteinExistence type="predicted"/>